<dbReference type="EMBL" id="JADEVO010000031">
    <property type="protein sequence ID" value="MBN3967552.1"/>
    <property type="molecule type" value="Genomic_DNA"/>
</dbReference>
<evidence type="ECO:0000256" key="1">
    <source>
        <dbReference type="SAM" id="SignalP"/>
    </source>
</evidence>
<comment type="caution">
    <text evidence="3">The sequence shown here is derived from an EMBL/GenBank/DDBJ whole genome shotgun (WGS) entry which is preliminary data.</text>
</comment>
<reference evidence="3 4" key="1">
    <citation type="journal article" date="2021" name="Int. J. Syst. Evol. Microbiol.">
        <title>Pseudomonas piscium sp. nov., Pseudomonas pisciculturae sp. nov., Pseudomonas mucoides sp. nov. and Pseudomonas neuropathica sp. nov. isolated from rainbow trout.</title>
        <authorList>
            <person name="Duman M."/>
            <person name="Mulet M."/>
            <person name="Altun S."/>
            <person name="Saticioglu I.B."/>
            <person name="Gomila M."/>
            <person name="Lalucat J."/>
            <person name="Garcia-Valdes E."/>
        </authorList>
    </citation>
    <scope>NUCLEOTIDE SEQUENCE [LARGE SCALE GENOMIC DNA]</scope>
    <source>
        <strain evidence="3 4">LMG 28632</strain>
    </source>
</reference>
<dbReference type="InterPro" id="IPR036249">
    <property type="entry name" value="Thioredoxin-like_sf"/>
</dbReference>
<feature type="signal peptide" evidence="1">
    <location>
        <begin position="1"/>
        <end position="28"/>
    </location>
</feature>
<dbReference type="SUPFAM" id="SSF52833">
    <property type="entry name" value="Thioredoxin-like"/>
    <property type="match status" value="1"/>
</dbReference>
<sequence>MILPRSSFRLAGLGLVAILSLTSPLAQAEGLGSFLYELTQPPVPKPAPQFRFYRDALSTLTAEDYISFSPSNPKAYVYVFADATCPFTRELHKSVQEINARGVEVRYLAAPSGELNGPAWMLYKNIWCSDNPKQTFDDAMKGKPVRTQTCSKNDLRTLGAQDDARRTINIAKTPTTFFQDGVWSIGSEAAKGLPERAILGARIMASQR</sequence>
<dbReference type="PANTHER" id="PTHR35272">
    <property type="entry name" value="THIOL:DISULFIDE INTERCHANGE PROTEIN DSBC-RELATED"/>
    <property type="match status" value="1"/>
</dbReference>
<dbReference type="Gene3D" id="3.40.30.10">
    <property type="entry name" value="Glutaredoxin"/>
    <property type="match status" value="1"/>
</dbReference>
<keyword evidence="4" id="KW-1185">Reference proteome</keyword>
<organism evidence="3 4">
    <name type="scientific">Pseudomonas gregormendelii</name>
    <dbReference type="NCBI Taxonomy" id="1628277"/>
    <lineage>
        <taxon>Bacteria</taxon>
        <taxon>Pseudomonadati</taxon>
        <taxon>Pseudomonadota</taxon>
        <taxon>Gammaproteobacteria</taxon>
        <taxon>Pseudomonadales</taxon>
        <taxon>Pseudomonadaceae</taxon>
        <taxon>Pseudomonas</taxon>
    </lineage>
</organism>
<accession>A0ABS3AKU8</accession>
<feature type="domain" description="Thioredoxin-like fold" evidence="2">
    <location>
        <begin position="72"/>
        <end position="182"/>
    </location>
</feature>
<name>A0ABS3AKU8_9PSED</name>
<dbReference type="InterPro" id="IPR051470">
    <property type="entry name" value="Thiol:disulfide_interchange"/>
</dbReference>
<gene>
    <name evidence="3" type="ORF">IMW75_20030</name>
</gene>
<dbReference type="PANTHER" id="PTHR35272:SF3">
    <property type="entry name" value="THIOL:DISULFIDE INTERCHANGE PROTEIN DSBC"/>
    <property type="match status" value="1"/>
</dbReference>
<dbReference type="Proteomes" id="UP000772591">
    <property type="component" value="Unassembled WGS sequence"/>
</dbReference>
<evidence type="ECO:0000313" key="4">
    <source>
        <dbReference type="Proteomes" id="UP000772591"/>
    </source>
</evidence>
<dbReference type="InterPro" id="IPR012336">
    <property type="entry name" value="Thioredoxin-like_fold"/>
</dbReference>
<dbReference type="RefSeq" id="WP_205893537.1">
    <property type="nucleotide sequence ID" value="NZ_JADEVO010000031.1"/>
</dbReference>
<feature type="chain" id="PRO_5045166710" evidence="1">
    <location>
        <begin position="29"/>
        <end position="208"/>
    </location>
</feature>
<proteinExistence type="predicted"/>
<keyword evidence="1" id="KW-0732">Signal</keyword>
<protein>
    <submittedName>
        <fullName evidence="3">Thioredoxin fold domain-containing protein</fullName>
    </submittedName>
</protein>
<evidence type="ECO:0000259" key="2">
    <source>
        <dbReference type="Pfam" id="PF13098"/>
    </source>
</evidence>
<evidence type="ECO:0000313" key="3">
    <source>
        <dbReference type="EMBL" id="MBN3967552.1"/>
    </source>
</evidence>
<dbReference type="Pfam" id="PF13098">
    <property type="entry name" value="Thioredoxin_2"/>
    <property type="match status" value="1"/>
</dbReference>